<evidence type="ECO:0000256" key="1">
    <source>
        <dbReference type="ARBA" id="ARBA00005261"/>
    </source>
</evidence>
<dbReference type="PANTHER" id="PTHR15069">
    <property type="entry name" value="PROTEASOME ASSEMBLY CHAPERONE 1"/>
    <property type="match status" value="1"/>
</dbReference>
<dbReference type="PANTHER" id="PTHR15069:SF1">
    <property type="entry name" value="PROTEASOME ASSEMBLY CHAPERONE 1"/>
    <property type="match status" value="1"/>
</dbReference>
<dbReference type="KEGG" id="dpl:KGM_203220"/>
<dbReference type="InterPro" id="IPR016565">
    <property type="entry name" value="Proteasome_assmbl_chp_1"/>
</dbReference>
<dbReference type="AlphaFoldDB" id="A0A212FJP5"/>
<name>A0A212FJP5_DANPL</name>
<evidence type="ECO:0000313" key="5">
    <source>
        <dbReference type="Proteomes" id="UP000007151"/>
    </source>
</evidence>
<accession>A0A212FJP5</accession>
<gene>
    <name evidence="4" type="ORF">KGM_203220</name>
</gene>
<dbReference type="GO" id="GO:0080129">
    <property type="term" value="P:proteasome core complex assembly"/>
    <property type="evidence" value="ECO:0007669"/>
    <property type="project" value="TreeGrafter"/>
</dbReference>
<dbReference type="FunCoup" id="A0A212FJP5">
    <property type="interactions" value="70"/>
</dbReference>
<evidence type="ECO:0000256" key="2">
    <source>
        <dbReference type="ARBA" id="ARBA00019180"/>
    </source>
</evidence>
<proteinExistence type="inferred from homology"/>
<dbReference type="EMBL" id="AGBW02008253">
    <property type="protein sequence ID" value="OWR53930.1"/>
    <property type="molecule type" value="Genomic_DNA"/>
</dbReference>
<dbReference type="Proteomes" id="UP000007151">
    <property type="component" value="Unassembled WGS sequence"/>
</dbReference>
<dbReference type="STRING" id="278856.A0A212FJP5"/>
<organism evidence="4 5">
    <name type="scientific">Danaus plexippus plexippus</name>
    <dbReference type="NCBI Taxonomy" id="278856"/>
    <lineage>
        <taxon>Eukaryota</taxon>
        <taxon>Metazoa</taxon>
        <taxon>Ecdysozoa</taxon>
        <taxon>Arthropoda</taxon>
        <taxon>Hexapoda</taxon>
        <taxon>Insecta</taxon>
        <taxon>Pterygota</taxon>
        <taxon>Neoptera</taxon>
        <taxon>Endopterygota</taxon>
        <taxon>Lepidoptera</taxon>
        <taxon>Glossata</taxon>
        <taxon>Ditrysia</taxon>
        <taxon>Papilionoidea</taxon>
        <taxon>Nymphalidae</taxon>
        <taxon>Danainae</taxon>
        <taxon>Danaini</taxon>
        <taxon>Danaina</taxon>
        <taxon>Danaus</taxon>
        <taxon>Danaus</taxon>
    </lineage>
</organism>
<sequence length="231" mass="26590">MSTFGEISEPNSRTTWEDWDDEIPDSNGNILQWHKPLLIPEKVDALFVLEGKYLSDCIRLQHNNYIELINTVLEANLLLFEIKSSNRYVCTIKDYKLLQSSEIVELLKPIIIKSKDVITIQTKPLTEYQTDHVTSQPLVLKKLNTAASSKPHQTWNLNFPKLEQPNIMCGVNAGVICLRDHFDLPASALVYYIEHSEEYQTDEIQKLLEHLKIVQNCNSHPNSILNSNLYI</sequence>
<protein>
    <recommendedName>
        <fullName evidence="2">Proteasome assembly chaperone 1</fullName>
    </recommendedName>
</protein>
<keyword evidence="3" id="KW-0143">Chaperone</keyword>
<evidence type="ECO:0000256" key="3">
    <source>
        <dbReference type="ARBA" id="ARBA00023186"/>
    </source>
</evidence>
<keyword evidence="5" id="KW-1185">Reference proteome</keyword>
<dbReference type="OrthoDB" id="17536at2759"/>
<reference evidence="4 5" key="1">
    <citation type="journal article" date="2011" name="Cell">
        <title>The monarch butterfly genome yields insights into long-distance migration.</title>
        <authorList>
            <person name="Zhan S."/>
            <person name="Merlin C."/>
            <person name="Boore J.L."/>
            <person name="Reppert S.M."/>
        </authorList>
    </citation>
    <scope>NUCLEOTIDE SEQUENCE [LARGE SCALE GENOMIC DNA]</scope>
    <source>
        <strain evidence="4">F-2</strain>
    </source>
</reference>
<comment type="similarity">
    <text evidence="1">Belongs to the PSMG1 family.</text>
</comment>
<dbReference type="GO" id="GO:0070628">
    <property type="term" value="F:proteasome binding"/>
    <property type="evidence" value="ECO:0007669"/>
    <property type="project" value="TreeGrafter"/>
</dbReference>
<dbReference type="eggNOG" id="ENOG502RTHT">
    <property type="taxonomic scope" value="Eukaryota"/>
</dbReference>
<evidence type="ECO:0000313" key="4">
    <source>
        <dbReference type="EMBL" id="OWR53930.1"/>
    </source>
</evidence>
<comment type="caution">
    <text evidence="4">The sequence shown here is derived from an EMBL/GenBank/DDBJ whole genome shotgun (WGS) entry which is preliminary data.</text>
</comment>
<dbReference type="GO" id="GO:0005783">
    <property type="term" value="C:endoplasmic reticulum"/>
    <property type="evidence" value="ECO:0007669"/>
    <property type="project" value="InterPro"/>
</dbReference>